<organism evidence="2 3">
    <name type="scientific">Wenjunlia tyrosinilytica</name>
    <dbReference type="NCBI Taxonomy" id="1544741"/>
    <lineage>
        <taxon>Bacteria</taxon>
        <taxon>Bacillati</taxon>
        <taxon>Actinomycetota</taxon>
        <taxon>Actinomycetes</taxon>
        <taxon>Kitasatosporales</taxon>
        <taxon>Streptomycetaceae</taxon>
        <taxon>Wenjunlia</taxon>
    </lineage>
</organism>
<comment type="caution">
    <text evidence="2">The sequence shown here is derived from an EMBL/GenBank/DDBJ whole genome shotgun (WGS) entry which is preliminary data.</text>
</comment>
<evidence type="ECO:0000313" key="3">
    <source>
        <dbReference type="Proteomes" id="UP000641932"/>
    </source>
</evidence>
<sequence length="143" mass="15916">MFPSRGRTAYSPLMVNILSSRILLRPTDLERSRAFYRDGLGLAIYREFGTGAERGTVFFLGGGFLEVSGTSATPPAPGVELMVQVPDALEARRELEERGVTVLRPPLREPWGMIEMWICDPDGVRICVAEMPEDHPVRSRPSL</sequence>
<dbReference type="PROSITE" id="PS51819">
    <property type="entry name" value="VOC"/>
    <property type="match status" value="1"/>
</dbReference>
<keyword evidence="3" id="KW-1185">Reference proteome</keyword>
<dbReference type="Proteomes" id="UP000641932">
    <property type="component" value="Unassembled WGS sequence"/>
</dbReference>
<evidence type="ECO:0000259" key="1">
    <source>
        <dbReference type="PROSITE" id="PS51819"/>
    </source>
</evidence>
<reference evidence="2" key="2">
    <citation type="submission" date="2020-09" db="EMBL/GenBank/DDBJ databases">
        <authorList>
            <person name="Sun Q."/>
            <person name="Zhou Y."/>
        </authorList>
    </citation>
    <scope>NUCLEOTIDE SEQUENCE</scope>
    <source>
        <strain evidence="2">CGMCC 4.7201</strain>
    </source>
</reference>
<accession>A0A918E1H7</accession>
<evidence type="ECO:0000313" key="2">
    <source>
        <dbReference type="EMBL" id="GGO96353.1"/>
    </source>
</evidence>
<dbReference type="InterPro" id="IPR029068">
    <property type="entry name" value="Glyas_Bleomycin-R_OHBP_Dase"/>
</dbReference>
<dbReference type="EMBL" id="BMMS01000028">
    <property type="protein sequence ID" value="GGO96353.1"/>
    <property type="molecule type" value="Genomic_DNA"/>
</dbReference>
<proteinExistence type="predicted"/>
<dbReference type="InterPro" id="IPR037523">
    <property type="entry name" value="VOC_core"/>
</dbReference>
<dbReference type="SUPFAM" id="SSF54593">
    <property type="entry name" value="Glyoxalase/Bleomycin resistance protein/Dihydroxybiphenyl dioxygenase"/>
    <property type="match status" value="1"/>
</dbReference>
<dbReference type="Pfam" id="PF00903">
    <property type="entry name" value="Glyoxalase"/>
    <property type="match status" value="1"/>
</dbReference>
<reference evidence="2" key="1">
    <citation type="journal article" date="2014" name="Int. J. Syst. Evol. Microbiol.">
        <title>Complete genome sequence of Corynebacterium casei LMG S-19264T (=DSM 44701T), isolated from a smear-ripened cheese.</title>
        <authorList>
            <consortium name="US DOE Joint Genome Institute (JGI-PGF)"/>
            <person name="Walter F."/>
            <person name="Albersmeier A."/>
            <person name="Kalinowski J."/>
            <person name="Ruckert C."/>
        </authorList>
    </citation>
    <scope>NUCLEOTIDE SEQUENCE</scope>
    <source>
        <strain evidence="2">CGMCC 4.7201</strain>
    </source>
</reference>
<dbReference type="InterPro" id="IPR004360">
    <property type="entry name" value="Glyas_Fos-R_dOase_dom"/>
</dbReference>
<feature type="domain" description="VOC" evidence="1">
    <location>
        <begin position="18"/>
        <end position="131"/>
    </location>
</feature>
<dbReference type="Gene3D" id="3.10.180.10">
    <property type="entry name" value="2,3-Dihydroxybiphenyl 1,2-Dioxygenase, domain 1"/>
    <property type="match status" value="1"/>
</dbReference>
<protein>
    <submittedName>
        <fullName evidence="2">Glyoxalase</fullName>
    </submittedName>
</protein>
<dbReference type="AlphaFoldDB" id="A0A918E1H7"/>
<gene>
    <name evidence="2" type="ORF">GCM10012280_55660</name>
</gene>
<name>A0A918E1H7_9ACTN</name>